<dbReference type="AlphaFoldDB" id="A0A1J3D182"/>
<protein>
    <submittedName>
        <fullName evidence="11">Putative aquaporin SIP1-2</fullName>
    </submittedName>
</protein>
<evidence type="ECO:0000256" key="10">
    <source>
        <dbReference type="SAM" id="Phobius"/>
    </source>
</evidence>
<reference evidence="11" key="1">
    <citation type="submission" date="2016-07" db="EMBL/GenBank/DDBJ databases">
        <title>De novo transcriptome assembly of four accessions of the metal hyperaccumulator plant Noccaea caerulescens.</title>
        <authorList>
            <person name="Blande D."/>
            <person name="Halimaa P."/>
            <person name="Tervahauta A.I."/>
            <person name="Aarts M.G."/>
            <person name="Karenlampi S.O."/>
        </authorList>
    </citation>
    <scope>NUCLEOTIDE SEQUENCE</scope>
</reference>
<proteinExistence type="inferred from homology"/>
<evidence type="ECO:0000256" key="7">
    <source>
        <dbReference type="ARBA" id="ARBA00024030"/>
    </source>
</evidence>
<feature type="transmembrane region" description="Helical" evidence="10">
    <location>
        <begin position="162"/>
        <end position="180"/>
    </location>
</feature>
<dbReference type="Gene3D" id="1.20.1080.10">
    <property type="entry name" value="Glycerol uptake facilitator protein"/>
    <property type="match status" value="1"/>
</dbReference>
<evidence type="ECO:0000256" key="6">
    <source>
        <dbReference type="ARBA" id="ARBA00023136"/>
    </source>
</evidence>
<feature type="transmembrane region" description="Helical" evidence="10">
    <location>
        <begin position="210"/>
        <end position="231"/>
    </location>
</feature>
<dbReference type="GO" id="GO:0016020">
    <property type="term" value="C:membrane"/>
    <property type="evidence" value="ECO:0007669"/>
    <property type="project" value="UniProtKB-SubCell"/>
</dbReference>
<feature type="transmembrane region" description="Helical" evidence="10">
    <location>
        <begin position="135"/>
        <end position="155"/>
    </location>
</feature>
<dbReference type="SUPFAM" id="SSF81338">
    <property type="entry name" value="Aquaporin-like"/>
    <property type="match status" value="1"/>
</dbReference>
<evidence type="ECO:0000256" key="2">
    <source>
        <dbReference type="ARBA" id="ARBA00022448"/>
    </source>
</evidence>
<dbReference type="InterPro" id="IPR000425">
    <property type="entry name" value="MIP"/>
</dbReference>
<dbReference type="GO" id="GO:0005783">
    <property type="term" value="C:endoplasmic reticulum"/>
    <property type="evidence" value="ECO:0007669"/>
    <property type="project" value="UniProtKB-ARBA"/>
</dbReference>
<keyword evidence="6 10" id="KW-0472">Membrane</keyword>
<comment type="subcellular location">
    <subcellularLocation>
        <location evidence="1">Membrane</location>
        <topology evidence="1">Multi-pass membrane protein</topology>
    </subcellularLocation>
</comment>
<feature type="transmembrane region" description="Helical" evidence="10">
    <location>
        <begin position="12"/>
        <end position="35"/>
    </location>
</feature>
<dbReference type="EMBL" id="GEVI01018590">
    <property type="protein sequence ID" value="JAU13730.1"/>
    <property type="molecule type" value="Transcribed_RNA"/>
</dbReference>
<dbReference type="PANTHER" id="PTHR46739">
    <property type="entry name" value="AQUAPORIN SIP1-1"/>
    <property type="match status" value="1"/>
</dbReference>
<organism evidence="11">
    <name type="scientific">Noccaea caerulescens</name>
    <name type="common">Alpine penny-cress</name>
    <name type="synonym">Thlaspi caerulescens</name>
    <dbReference type="NCBI Taxonomy" id="107243"/>
    <lineage>
        <taxon>Eukaryota</taxon>
        <taxon>Viridiplantae</taxon>
        <taxon>Streptophyta</taxon>
        <taxon>Embryophyta</taxon>
        <taxon>Tracheophyta</taxon>
        <taxon>Spermatophyta</taxon>
        <taxon>Magnoliopsida</taxon>
        <taxon>eudicotyledons</taxon>
        <taxon>Gunneridae</taxon>
        <taxon>Pentapetalae</taxon>
        <taxon>rosids</taxon>
        <taxon>malvids</taxon>
        <taxon>Brassicales</taxon>
        <taxon>Brassicaceae</taxon>
        <taxon>Coluteocarpeae</taxon>
        <taxon>Noccaea</taxon>
    </lineage>
</organism>
<keyword evidence="5 10" id="KW-1133">Transmembrane helix</keyword>
<keyword evidence="4" id="KW-0677">Repeat</keyword>
<keyword evidence="2 9" id="KW-0813">Transport</keyword>
<feature type="transmembrane region" description="Helical" evidence="10">
    <location>
        <begin position="47"/>
        <end position="72"/>
    </location>
</feature>
<evidence type="ECO:0000256" key="1">
    <source>
        <dbReference type="ARBA" id="ARBA00004141"/>
    </source>
</evidence>
<dbReference type="InterPro" id="IPR023271">
    <property type="entry name" value="Aquaporin-like"/>
</dbReference>
<dbReference type="Pfam" id="PF00230">
    <property type="entry name" value="MIP"/>
    <property type="match status" value="1"/>
</dbReference>
<sequence>MTSAVKSALGDMVFTFLWVNLSATFGIQTAAIVSATGFHGIPWAPPVITILIVFVSISIFSVIGDFLGGASFNPCGTVAFYTAGVSRDSLFSLAIRSPAQAVGAAGGAITIMEVIPEKYKTMIGGASVLKVDAHIGAIAEVILSFCITFLVLLIILRGPRKLLAKTFLLAIATVSVFIVGSKVTRPFMNPALAFGWAYIHKSHNTWDHFYVYWISSFTGAILSAMFFRVLFPLPPPVQKKQKKA</sequence>
<dbReference type="GO" id="GO:0015250">
    <property type="term" value="F:water channel activity"/>
    <property type="evidence" value="ECO:0007669"/>
    <property type="project" value="InterPro"/>
</dbReference>
<dbReference type="PANTHER" id="PTHR46739:SF5">
    <property type="entry name" value="AQUAPORIN SIP1-2-RELATED"/>
    <property type="match status" value="1"/>
</dbReference>
<dbReference type="FunFam" id="1.20.1080.10:FF:000043">
    <property type="entry name" value="Aquaporin SIP1-1"/>
    <property type="match status" value="1"/>
</dbReference>
<name>A0A1J3D182_NOCCA</name>
<evidence type="ECO:0000313" key="11">
    <source>
        <dbReference type="EMBL" id="JAU13730.1"/>
    </source>
</evidence>
<feature type="transmembrane region" description="Helical" evidence="10">
    <location>
        <begin position="93"/>
        <end position="115"/>
    </location>
</feature>
<evidence type="ECO:0000256" key="8">
    <source>
        <dbReference type="ARBA" id="ARBA00058554"/>
    </source>
</evidence>
<keyword evidence="3 9" id="KW-0812">Transmembrane</keyword>
<evidence type="ECO:0000256" key="5">
    <source>
        <dbReference type="ARBA" id="ARBA00022989"/>
    </source>
</evidence>
<comment type="function">
    <text evidence="8">Water channel required to facilitate the transport of water across cell membrane.</text>
</comment>
<dbReference type="PRINTS" id="PR00783">
    <property type="entry name" value="MINTRINSICP"/>
</dbReference>
<evidence type="ECO:0000256" key="4">
    <source>
        <dbReference type="ARBA" id="ARBA00022737"/>
    </source>
</evidence>
<accession>A0A1J3D182</accession>
<evidence type="ECO:0000256" key="3">
    <source>
        <dbReference type="ARBA" id="ARBA00022692"/>
    </source>
</evidence>
<evidence type="ECO:0000256" key="9">
    <source>
        <dbReference type="RuleBase" id="RU000477"/>
    </source>
</evidence>
<dbReference type="InterPro" id="IPR044222">
    <property type="entry name" value="SIP1-1/2-like"/>
</dbReference>
<comment type="similarity">
    <text evidence="7">Belongs to the MIP/aquaporin (TC 1.A.8) family. SIP (TC 1.A.8.10) subfamily.</text>
</comment>
<gene>
    <name evidence="11" type="ORF">GA_TR7018_c0_g1_i1_g.23265</name>
</gene>